<feature type="compositionally biased region" description="Pro residues" evidence="1">
    <location>
        <begin position="1376"/>
        <end position="1385"/>
    </location>
</feature>
<feature type="region of interest" description="Disordered" evidence="1">
    <location>
        <begin position="1340"/>
        <end position="1398"/>
    </location>
</feature>
<reference evidence="2" key="2">
    <citation type="submission" date="2023-04" db="EMBL/GenBank/DDBJ databases">
        <authorList>
            <person name="Bruccoleri R.E."/>
            <person name="Oakeley E.J."/>
            <person name="Faust A.-M."/>
            <person name="Dessus-Babus S."/>
            <person name="Altorfer M."/>
            <person name="Burckhardt D."/>
            <person name="Oertli M."/>
            <person name="Naumann U."/>
            <person name="Petersen F."/>
            <person name="Wong J."/>
        </authorList>
    </citation>
    <scope>NUCLEOTIDE SEQUENCE</scope>
    <source>
        <strain evidence="2">GSM-AAB239-AS_SAM_17_03QT</strain>
        <tissue evidence="2">Leaf</tissue>
    </source>
</reference>
<feature type="compositionally biased region" description="Low complexity" evidence="1">
    <location>
        <begin position="1451"/>
        <end position="1486"/>
    </location>
</feature>
<feature type="compositionally biased region" description="Low complexity" evidence="1">
    <location>
        <begin position="691"/>
        <end position="703"/>
    </location>
</feature>
<feature type="compositionally biased region" description="Basic residues" evidence="1">
    <location>
        <begin position="212"/>
        <end position="226"/>
    </location>
</feature>
<feature type="compositionally biased region" description="Low complexity" evidence="1">
    <location>
        <begin position="1055"/>
        <end position="1066"/>
    </location>
</feature>
<comment type="caution">
    <text evidence="2">The sequence shown here is derived from an EMBL/GenBank/DDBJ whole genome shotgun (WGS) entry which is preliminary data.</text>
</comment>
<proteinExistence type="predicted"/>
<feature type="region of interest" description="Disordered" evidence="1">
    <location>
        <begin position="1504"/>
        <end position="1525"/>
    </location>
</feature>
<feature type="region of interest" description="Disordered" evidence="1">
    <location>
        <begin position="1162"/>
        <end position="1290"/>
    </location>
</feature>
<feature type="compositionally biased region" description="Low complexity" evidence="1">
    <location>
        <begin position="974"/>
        <end position="984"/>
    </location>
</feature>
<evidence type="ECO:0000313" key="2">
    <source>
        <dbReference type="EMBL" id="KAJ6817580.1"/>
    </source>
</evidence>
<dbReference type="PANTHER" id="PTHR34798">
    <property type="entry name" value="PROTEIN TIME FOR COFFEE"/>
    <property type="match status" value="1"/>
</dbReference>
<feature type="compositionally biased region" description="Polar residues" evidence="1">
    <location>
        <begin position="250"/>
        <end position="260"/>
    </location>
</feature>
<protein>
    <submittedName>
        <fullName evidence="2">Protein TIME FOR COFFEE-like</fullName>
    </submittedName>
</protein>
<reference evidence="2" key="1">
    <citation type="journal article" date="2023" name="GigaByte">
        <title>Genome assembly of the bearded iris, Iris pallida Lam.</title>
        <authorList>
            <person name="Bruccoleri R.E."/>
            <person name="Oakeley E.J."/>
            <person name="Faust A.M.E."/>
            <person name="Altorfer M."/>
            <person name="Dessus-Babus S."/>
            <person name="Burckhardt D."/>
            <person name="Oertli M."/>
            <person name="Naumann U."/>
            <person name="Petersen F."/>
            <person name="Wong J."/>
        </authorList>
    </citation>
    <scope>NUCLEOTIDE SEQUENCE</scope>
    <source>
        <strain evidence="2">GSM-AAB239-AS_SAM_17_03QT</strain>
    </source>
</reference>
<feature type="compositionally biased region" description="Basic and acidic residues" evidence="1">
    <location>
        <begin position="540"/>
        <end position="552"/>
    </location>
</feature>
<feature type="compositionally biased region" description="Low complexity" evidence="1">
    <location>
        <begin position="872"/>
        <end position="917"/>
    </location>
</feature>
<name>A0AAX6FMH8_IRIPA</name>
<feature type="region of interest" description="Disordered" evidence="1">
    <location>
        <begin position="520"/>
        <end position="560"/>
    </location>
</feature>
<feature type="compositionally biased region" description="Basic and acidic residues" evidence="1">
    <location>
        <begin position="261"/>
        <end position="271"/>
    </location>
</feature>
<feature type="compositionally biased region" description="Low complexity" evidence="1">
    <location>
        <begin position="187"/>
        <end position="198"/>
    </location>
</feature>
<accession>A0AAX6FMH8</accession>
<feature type="compositionally biased region" description="Polar residues" evidence="1">
    <location>
        <begin position="369"/>
        <end position="389"/>
    </location>
</feature>
<feature type="compositionally biased region" description="Low complexity" evidence="1">
    <location>
        <begin position="1162"/>
        <end position="1183"/>
    </location>
</feature>
<gene>
    <name evidence="2" type="ORF">M6B38_410935</name>
</gene>
<feature type="compositionally biased region" description="Polar residues" evidence="1">
    <location>
        <begin position="199"/>
        <end position="211"/>
    </location>
</feature>
<feature type="compositionally biased region" description="Low complexity" evidence="1">
    <location>
        <begin position="1190"/>
        <end position="1217"/>
    </location>
</feature>
<dbReference type="GO" id="GO:0042752">
    <property type="term" value="P:regulation of circadian rhythm"/>
    <property type="evidence" value="ECO:0007669"/>
    <property type="project" value="InterPro"/>
</dbReference>
<feature type="region of interest" description="Disordered" evidence="1">
    <location>
        <begin position="679"/>
        <end position="703"/>
    </location>
</feature>
<feature type="compositionally biased region" description="Polar residues" evidence="1">
    <location>
        <begin position="949"/>
        <end position="961"/>
    </location>
</feature>
<sequence length="1525" mass="159952">MERNQEGRRGSMAASATTMNSCGPSRRRPQRSSNLRVFPEDDDGGGGRMEMYRSSSRSKRRRTRRGEGLASNRDDGDDSAEESLGEDEEDDFFRFPTAASSSATNPPPPASSSSSSMHQQQNQNHHVRRSLPSKPTRPPAPLSWSVAEEMIGVPIPRKARSSSLKRSQESIGGGGRGGELLMHRRQSPASPARLSPSPNTAMSPSSSNASVRKQKPTSGPKHRQPKVSKPSSSSTREIEIEVAEVLFGMTRQSPLSSPSRQESHHKLDSKDVNGWSTEAKSGASSPAGSFSPPPSMSQLQPSILPGHNLDSSTNSATAPKRRRPRPQVEKESLATRIQMELLPPKADEGLTSAQGKKMAAESRAVVGNDSITGSHLQESATRENGNSVPEQKETEDETTATKSKEASCSNLDEATANKAPREEKFSIDLMAPPPWGNSELEGLTVVPVKKLDIMNGEIEKPDKSLKQEATTTTTECTYAGEERNAVKKCMANGIHSKNKCTTEEKQILELGQDMDLEKKDKDGLSLCGSSKVQQQTKQQQPEEPRPDPKPSDKNGPSVVSAHPASLQLTMPIAGWPGNFPHFGYVGQVPSLPAVIMPMDGSSVTTKTCQPPQKRKRCATHCYIAQTIRYNQQIARMNPFWPPAAAGTPLVYGAKPCNPNGMLQSENAVLSNLLQGKGSFPGRSSGQLQDKASPAAAATYAGPSAKEKTATAAAAATNSTLMEAHRNQFLLQQAPHPGSAAAAAPNMLYGPAFIFPTAPQPPAATPSAKSNQGICNSSPSAASVSSIAAGSGPPVHPVTNMSFNYPTLLTNDAQYLAFLQNNGYAFPTPTHVGGGPLPYGGANPARAMPFFPGPFYPSPPMLNPYSQQQHPAHSQQGHHNTSTSTSSSSSQEHHSQQSQQPPGGAGAAAAPAGGNSHSFPASNQHLHLLPPQSRKLGREVACEEDAPSPADSTRTSQAQKSVYGNFAVPDHPQNSAPAAAALSSKGAGGSGCHKEKQQPQQNQANLTPSHAYAMSLAAAAAAAAAGGAPGIDFSSMVQNRAFFQSLPEAARHHGHQQIAAAAAQAAQLNKSHHEDGKSGGDPGAANANASREEGKMKMISTRKPAAPGSSAQHSLSFSSRRPDNNDHAIPTIPVNSSCIAEGSSRNANLMQLLANVGRTSNRSSIASPASGSAAVTAVTPANPTSGSLNMQLPRQQQQQQKQNFIQLQQQKQLQLQQQMPPSRATKKTSSHSITNADRMPSGSTITRLFPQGASAGRPANSATSTSSAKNQLPHEQQQQQQQQKSLLSSNVHHQTHISFGLSGQTHLAGGSSNSSFTSAAAMAAGSRQSCSILKIGAGNGGSAGGGNGSPRASPSSKSGPASASLLEPGARNSPSSSPSPAPPPPASNQNPSSILGHPHITSASTAKFQQHSLHQPQRFFSNSYIQAAQYFQSGAGTSFASFYQQRLSERQSQQQQQQQQQSSLCTSSSLALAGSSDPAKAAAAAAGGAKGLTPVSASAFPCAVSSPVSVKPPADRKAAAAPGNQC</sequence>
<dbReference type="EMBL" id="JANAVB010027799">
    <property type="protein sequence ID" value="KAJ6817580.1"/>
    <property type="molecule type" value="Genomic_DNA"/>
</dbReference>
<keyword evidence="3" id="KW-1185">Reference proteome</keyword>
<feature type="compositionally biased region" description="Polar residues" evidence="1">
    <location>
        <begin position="1229"/>
        <end position="1245"/>
    </location>
</feature>
<feature type="compositionally biased region" description="Acidic residues" evidence="1">
    <location>
        <begin position="75"/>
        <end position="91"/>
    </location>
</feature>
<feature type="compositionally biased region" description="Low complexity" evidence="1">
    <location>
        <begin position="1348"/>
        <end position="1363"/>
    </location>
</feature>
<organism evidence="2 3">
    <name type="scientific">Iris pallida</name>
    <name type="common">Sweet iris</name>
    <dbReference type="NCBI Taxonomy" id="29817"/>
    <lineage>
        <taxon>Eukaryota</taxon>
        <taxon>Viridiplantae</taxon>
        <taxon>Streptophyta</taxon>
        <taxon>Embryophyta</taxon>
        <taxon>Tracheophyta</taxon>
        <taxon>Spermatophyta</taxon>
        <taxon>Magnoliopsida</taxon>
        <taxon>Liliopsida</taxon>
        <taxon>Asparagales</taxon>
        <taxon>Iridaceae</taxon>
        <taxon>Iridoideae</taxon>
        <taxon>Irideae</taxon>
        <taxon>Iris</taxon>
    </lineage>
</organism>
<feature type="region of interest" description="Disordered" evidence="1">
    <location>
        <begin position="1052"/>
        <end position="1127"/>
    </location>
</feature>
<dbReference type="PANTHER" id="PTHR34798:SF2">
    <property type="entry name" value="PROTEIN TIME FOR COFFEE"/>
    <property type="match status" value="1"/>
</dbReference>
<dbReference type="GO" id="GO:0005634">
    <property type="term" value="C:nucleus"/>
    <property type="evidence" value="ECO:0007669"/>
    <property type="project" value="TreeGrafter"/>
</dbReference>
<dbReference type="Proteomes" id="UP001140949">
    <property type="component" value="Unassembled WGS sequence"/>
</dbReference>
<feature type="region of interest" description="Disordered" evidence="1">
    <location>
        <begin position="1451"/>
        <end position="1487"/>
    </location>
</feature>
<dbReference type="InterPro" id="IPR039317">
    <property type="entry name" value="TIC"/>
</dbReference>
<feature type="compositionally biased region" description="Polar residues" evidence="1">
    <location>
        <begin position="1108"/>
        <end position="1118"/>
    </location>
</feature>
<feature type="compositionally biased region" description="Polar residues" evidence="1">
    <location>
        <begin position="14"/>
        <end position="23"/>
    </location>
</feature>
<evidence type="ECO:0000256" key="1">
    <source>
        <dbReference type="SAM" id="MobiDB-lite"/>
    </source>
</evidence>
<feature type="region of interest" description="Disordered" evidence="1">
    <location>
        <begin position="1"/>
        <end position="441"/>
    </location>
</feature>
<evidence type="ECO:0000313" key="3">
    <source>
        <dbReference type="Proteomes" id="UP001140949"/>
    </source>
</evidence>
<feature type="region of interest" description="Disordered" evidence="1">
    <location>
        <begin position="858"/>
        <end position="1003"/>
    </location>
</feature>
<feature type="compositionally biased region" description="Low complexity" evidence="1">
    <location>
        <begin position="281"/>
        <end position="305"/>
    </location>
</feature>
<feature type="compositionally biased region" description="Low complexity" evidence="1">
    <location>
        <begin position="111"/>
        <end position="124"/>
    </location>
</feature>